<dbReference type="PANTHER" id="PTHR37809:SF1">
    <property type="entry name" value="RIBOSOMAL PROTEIN S12 METHYLTHIOTRANSFERASE ACCESSORY FACTOR YCAO"/>
    <property type="match status" value="1"/>
</dbReference>
<organism evidence="3 4">
    <name type="scientific">Streptosporangium nondiastaticum</name>
    <dbReference type="NCBI Taxonomy" id="35764"/>
    <lineage>
        <taxon>Bacteria</taxon>
        <taxon>Bacillati</taxon>
        <taxon>Actinomycetota</taxon>
        <taxon>Actinomycetes</taxon>
        <taxon>Streptosporangiales</taxon>
        <taxon>Streptosporangiaceae</taxon>
        <taxon>Streptosporangium</taxon>
    </lineage>
</organism>
<keyword evidence="4" id="KW-1185">Reference proteome</keyword>
<dbReference type="AlphaFoldDB" id="A0A9X7JV88"/>
<dbReference type="Gene3D" id="3.30.40.250">
    <property type="match status" value="1"/>
</dbReference>
<feature type="region of interest" description="Disordered" evidence="1">
    <location>
        <begin position="1"/>
        <end position="41"/>
    </location>
</feature>
<dbReference type="Gene3D" id="3.30.1330.230">
    <property type="match status" value="1"/>
</dbReference>
<dbReference type="EMBL" id="PXWG01000002">
    <property type="protein sequence ID" value="PSJ30358.1"/>
    <property type="molecule type" value="Genomic_DNA"/>
</dbReference>
<proteinExistence type="predicted"/>
<dbReference type="Pfam" id="PF02624">
    <property type="entry name" value="YcaO"/>
    <property type="match status" value="1"/>
</dbReference>
<evidence type="ECO:0000313" key="3">
    <source>
        <dbReference type="EMBL" id="PSJ30358.1"/>
    </source>
</evidence>
<comment type="caution">
    <text evidence="3">The sequence shown here is derived from an EMBL/GenBank/DDBJ whole genome shotgun (WGS) entry which is preliminary data.</text>
</comment>
<dbReference type="InterPro" id="IPR003776">
    <property type="entry name" value="YcaO-like_dom"/>
</dbReference>
<dbReference type="NCBIfam" id="TIGR03604">
    <property type="entry name" value="TOMM_cyclo_SagD"/>
    <property type="match status" value="1"/>
</dbReference>
<dbReference type="Proteomes" id="UP000242427">
    <property type="component" value="Unassembled WGS sequence"/>
</dbReference>
<gene>
    <name evidence="3" type="ORF">B7P34_02010</name>
</gene>
<evidence type="ECO:0000259" key="2">
    <source>
        <dbReference type="PROSITE" id="PS51664"/>
    </source>
</evidence>
<dbReference type="InterPro" id="IPR027624">
    <property type="entry name" value="TOMM_cyclo_SagD"/>
</dbReference>
<evidence type="ECO:0000256" key="1">
    <source>
        <dbReference type="SAM" id="MobiDB-lite"/>
    </source>
</evidence>
<evidence type="ECO:0000313" key="4">
    <source>
        <dbReference type="Proteomes" id="UP000242427"/>
    </source>
</evidence>
<reference evidence="3 4" key="1">
    <citation type="submission" date="2018-03" db="EMBL/GenBank/DDBJ databases">
        <title>Chitinolytic properties of Streptosporangium nondiastaticum TBG75A20.</title>
        <authorList>
            <person name="Gayathri V."/>
            <person name="Shiburaj S."/>
        </authorList>
    </citation>
    <scope>NUCLEOTIDE SEQUENCE [LARGE SCALE GENOMIC DNA]</scope>
    <source>
        <strain evidence="3 4">TBG75A20</strain>
    </source>
</reference>
<dbReference type="PROSITE" id="PS51664">
    <property type="entry name" value="YCAO"/>
    <property type="match status" value="1"/>
</dbReference>
<name>A0A9X7JV88_9ACTN</name>
<sequence length="462" mass="50625">MTLTRTPETGPDGARRPVPGSGPYPPVITGTRVLTGPAGTPPALHLAVSDLADPGPARPWQADRQAFGTSWNVPEQARRSAEGEAVERFCGSVPPAPARVHYGTHDDLTRRGVPALDPRRLVLYSPRQYATPGFPFRPFLRDSPAHWIEGRSADGDEPVLVPAFLVYTAWRRMPHEHPEPRYAFPALGGTAAGPTLGHALRSALEEVVERDAAAVWWANARPLPALPPTPYLRTLISGAPRDFDIRLTYLENEFGAPVIAAGVRSREEGWLTYGFALRHDPVEAAAKALAEAYTLHVTCRTLENPTATVRTPGRPSPLKPWRRDRRYLDSYRDDSSDVVEQLCQQQLYLDRRAADRVAPWTWTRPDALWSDVPALPRDDPGALLDRVRAEGYEVISVDITAPQAAASGVHTVRAVVPGTTTTAPAAYPFLGADRLRKAADRLGWSRSPLPGKELNAFPMPHS</sequence>
<dbReference type="RefSeq" id="WP_106674009.1">
    <property type="nucleotide sequence ID" value="NZ_PXWG01000002.1"/>
</dbReference>
<dbReference type="Gene3D" id="3.30.160.660">
    <property type="match status" value="1"/>
</dbReference>
<protein>
    <recommendedName>
        <fullName evidence="2">YcaO domain-containing protein</fullName>
    </recommendedName>
</protein>
<dbReference type="PANTHER" id="PTHR37809">
    <property type="entry name" value="RIBOSOMAL PROTEIN S12 METHYLTHIOTRANSFERASE ACCESSORY FACTOR YCAO"/>
    <property type="match status" value="1"/>
</dbReference>
<accession>A0A9X7JV88</accession>
<dbReference type="OrthoDB" id="2379922at2"/>
<feature type="domain" description="YcaO" evidence="2">
    <location>
        <begin position="66"/>
        <end position="462"/>
    </location>
</feature>